<feature type="domain" description="Response regulatory" evidence="3">
    <location>
        <begin position="26"/>
        <end position="150"/>
    </location>
</feature>
<name>A0A1I5CFW7_9NEIS</name>
<dbReference type="InterPro" id="IPR003607">
    <property type="entry name" value="HD/PDEase_dom"/>
</dbReference>
<dbReference type="PROSITE" id="PS50110">
    <property type="entry name" value="RESPONSE_REGULATORY"/>
    <property type="match status" value="1"/>
</dbReference>
<dbReference type="EMBL" id="FOVE01000019">
    <property type="protein sequence ID" value="SFN85915.1"/>
    <property type="molecule type" value="Genomic_DNA"/>
</dbReference>
<proteinExistence type="predicted"/>
<dbReference type="InterPro" id="IPR052020">
    <property type="entry name" value="Cyclic_di-GMP/3'3'-cGAMP_PDE"/>
</dbReference>
<sequence length="529" mass="58997">MSTEGENWLEDDTGTDTNAAECPPWNVLVVDDEPDVHHVTRLALSNIDFLGRPLNIISCYTGAEAISLLKSRSDIALILLDVVMESENAGLKVARVIRDELENHTVRIILRTGQPGVAPERQVIETYDINDYKSKIELTRDKLYTAVLGSLRSYNDIVTIDHQRQMLDANRRGLLKVIEASRAIFRQQSLRQFAQGVLEQLQSLLFFEQEALYVVVQGGLAALAGQDGDIKVMYATGNYQRLCGSALDNGELEHFRPSIEQAVREGRSIYAQDHFVGFFRSPHGPANLLIIDGPVALSKPDEGLVELYCRNVAIAYENLMLSQEVEDTQRTVIYNLSEVVEHRSASAGNHIRRMAEYCWLLAKEMGLEDEDAEIIRAASPLHDAGKVAIPDAVLNKPGPLTPDERNIITEHAEIGYEIFKESRPRILKLAATIAKEHHEKWDGSGYPQGLSGESISLAARIVALADVYDALSQSRCYKDAWPQEEVLQTIRAGRGHHFDPKVVDAFFRALPKIDEIRSRFPDGDTSTTG</sequence>
<feature type="domain" description="HD" evidence="4">
    <location>
        <begin position="347"/>
        <end position="471"/>
    </location>
</feature>
<dbReference type="SMART" id="SM00471">
    <property type="entry name" value="HDc"/>
    <property type="match status" value="1"/>
</dbReference>
<organism evidence="6 7">
    <name type="scientific">Formivibrio citricus</name>
    <dbReference type="NCBI Taxonomy" id="83765"/>
    <lineage>
        <taxon>Bacteria</taxon>
        <taxon>Pseudomonadati</taxon>
        <taxon>Pseudomonadota</taxon>
        <taxon>Betaproteobacteria</taxon>
        <taxon>Neisseriales</taxon>
        <taxon>Chitinibacteraceae</taxon>
        <taxon>Formivibrio</taxon>
    </lineage>
</organism>
<dbReference type="Proteomes" id="UP000242869">
    <property type="component" value="Unassembled WGS sequence"/>
</dbReference>
<dbReference type="InterPro" id="IPR001789">
    <property type="entry name" value="Sig_transdc_resp-reg_receiver"/>
</dbReference>
<dbReference type="PROSITE" id="PS51832">
    <property type="entry name" value="HD_GYP"/>
    <property type="match status" value="1"/>
</dbReference>
<dbReference type="SUPFAM" id="SSF52172">
    <property type="entry name" value="CheY-like"/>
    <property type="match status" value="1"/>
</dbReference>
<evidence type="ECO:0000313" key="7">
    <source>
        <dbReference type="Proteomes" id="UP000242869"/>
    </source>
</evidence>
<gene>
    <name evidence="6" type="ORF">SAMN05660284_02408</name>
</gene>
<evidence type="ECO:0000256" key="2">
    <source>
        <dbReference type="SAM" id="MobiDB-lite"/>
    </source>
</evidence>
<dbReference type="InterPro" id="IPR037522">
    <property type="entry name" value="HD_GYP_dom"/>
</dbReference>
<dbReference type="CDD" id="cd00077">
    <property type="entry name" value="HDc"/>
    <property type="match status" value="1"/>
</dbReference>
<accession>A0A1I5CFW7</accession>
<evidence type="ECO:0000259" key="4">
    <source>
        <dbReference type="PROSITE" id="PS51831"/>
    </source>
</evidence>
<feature type="domain" description="HD-GYP" evidence="5">
    <location>
        <begin position="325"/>
        <end position="522"/>
    </location>
</feature>
<dbReference type="Pfam" id="PF13487">
    <property type="entry name" value="HD_5"/>
    <property type="match status" value="1"/>
</dbReference>
<keyword evidence="7" id="KW-1185">Reference proteome</keyword>
<dbReference type="STRING" id="83765.SAMN05660284_02408"/>
<evidence type="ECO:0000259" key="3">
    <source>
        <dbReference type="PROSITE" id="PS50110"/>
    </source>
</evidence>
<dbReference type="GO" id="GO:0008081">
    <property type="term" value="F:phosphoric diester hydrolase activity"/>
    <property type="evidence" value="ECO:0007669"/>
    <property type="project" value="UniProtKB-ARBA"/>
</dbReference>
<dbReference type="InterPro" id="IPR006674">
    <property type="entry name" value="HD_domain"/>
</dbReference>
<dbReference type="SUPFAM" id="SSF109604">
    <property type="entry name" value="HD-domain/PDEase-like"/>
    <property type="match status" value="1"/>
</dbReference>
<dbReference type="PANTHER" id="PTHR45228">
    <property type="entry name" value="CYCLIC DI-GMP PHOSPHODIESTERASE TM_0186-RELATED"/>
    <property type="match status" value="1"/>
</dbReference>
<dbReference type="InterPro" id="IPR021800">
    <property type="entry name" value="DUF3369"/>
</dbReference>
<protein>
    <submittedName>
        <fullName evidence="6">Response regulator receiver domain-containing protein</fullName>
    </submittedName>
</protein>
<dbReference type="GO" id="GO:0000160">
    <property type="term" value="P:phosphorelay signal transduction system"/>
    <property type="evidence" value="ECO:0007669"/>
    <property type="project" value="InterPro"/>
</dbReference>
<evidence type="ECO:0000256" key="1">
    <source>
        <dbReference type="PROSITE-ProRule" id="PRU00169"/>
    </source>
</evidence>
<dbReference type="InterPro" id="IPR011006">
    <property type="entry name" value="CheY-like_superfamily"/>
</dbReference>
<evidence type="ECO:0000259" key="5">
    <source>
        <dbReference type="PROSITE" id="PS51832"/>
    </source>
</evidence>
<feature type="region of interest" description="Disordered" evidence="2">
    <location>
        <begin position="1"/>
        <end position="20"/>
    </location>
</feature>
<dbReference type="PROSITE" id="PS51831">
    <property type="entry name" value="HD"/>
    <property type="match status" value="1"/>
</dbReference>
<evidence type="ECO:0000313" key="6">
    <source>
        <dbReference type="EMBL" id="SFN85915.1"/>
    </source>
</evidence>
<dbReference type="Gene3D" id="1.10.3210.10">
    <property type="entry name" value="Hypothetical protein af1432"/>
    <property type="match status" value="1"/>
</dbReference>
<dbReference type="AlphaFoldDB" id="A0A1I5CFW7"/>
<dbReference type="Pfam" id="PF11849">
    <property type="entry name" value="DUF3369"/>
    <property type="match status" value="1"/>
</dbReference>
<reference evidence="7" key="1">
    <citation type="submission" date="2016-10" db="EMBL/GenBank/DDBJ databases">
        <authorList>
            <person name="Varghese N."/>
            <person name="Submissions S."/>
        </authorList>
    </citation>
    <scope>NUCLEOTIDE SEQUENCE [LARGE SCALE GENOMIC DNA]</scope>
    <source>
        <strain evidence="7">DSM 6150</strain>
    </source>
</reference>
<dbReference type="Gene3D" id="3.40.50.2300">
    <property type="match status" value="1"/>
</dbReference>
<feature type="modified residue" description="4-aspartylphosphate" evidence="1">
    <location>
        <position position="81"/>
    </location>
</feature>
<dbReference type="PANTHER" id="PTHR45228:SF9">
    <property type="entry name" value="3'3'-CGAMP-SPECIFIC PHOSPHODIESTERASE 2"/>
    <property type="match status" value="1"/>
</dbReference>
<keyword evidence="1" id="KW-0597">Phosphoprotein</keyword>
<dbReference type="RefSeq" id="WP_177187878.1">
    <property type="nucleotide sequence ID" value="NZ_FOVE01000019.1"/>
</dbReference>